<dbReference type="EMBL" id="SXEU01000001">
    <property type="protein sequence ID" value="NFV14848.1"/>
    <property type="molecule type" value="Genomic_DNA"/>
</dbReference>
<comment type="caution">
    <text evidence="1">The sequence shown here is derived from an EMBL/GenBank/DDBJ whole genome shotgun (WGS) entry which is preliminary data.</text>
</comment>
<sequence>MKRNELDFNENKTILDIYSCANEVFGEGIAVPVENGHPCGWEWLDFKFIDDILVDKFESSDISNGCGNGEYEDLTLKEILLKTNGKFAFEVNTHTINWDKD</sequence>
<organism evidence="1">
    <name type="scientific">Clostridium botulinum</name>
    <dbReference type="NCBI Taxonomy" id="1491"/>
    <lineage>
        <taxon>Bacteria</taxon>
        <taxon>Bacillati</taxon>
        <taxon>Bacillota</taxon>
        <taxon>Clostridia</taxon>
        <taxon>Eubacteriales</taxon>
        <taxon>Clostridiaceae</taxon>
        <taxon>Clostridium</taxon>
    </lineage>
</organism>
<protein>
    <submittedName>
        <fullName evidence="1">Uncharacterized protein</fullName>
    </submittedName>
</protein>
<name>A0A6G4HNV8_CLOBO</name>
<reference evidence="1" key="1">
    <citation type="submission" date="2019-04" db="EMBL/GenBank/DDBJ databases">
        <title>Genome sequencing of Clostridium botulinum Groups I-IV and Clostridium butyricum.</title>
        <authorList>
            <person name="Brunt J."/>
            <person name="Van Vliet A.H.M."/>
            <person name="Stringer S.C."/>
            <person name="Carter A.T."/>
            <person name="Peck M.W."/>
        </authorList>
    </citation>
    <scope>NUCLEOTIDE SEQUENCE</scope>
    <source>
        <strain evidence="1">751/1</strain>
    </source>
</reference>
<proteinExistence type="predicted"/>
<dbReference type="AlphaFoldDB" id="A0A6G4HNV8"/>
<gene>
    <name evidence="1" type="ORF">FDG29_01460</name>
</gene>
<accession>A0A6G4HNV8</accession>
<dbReference type="RefSeq" id="WP_061311387.1">
    <property type="nucleotide sequence ID" value="NZ_LFOX01000002.1"/>
</dbReference>
<evidence type="ECO:0000313" key="1">
    <source>
        <dbReference type="EMBL" id="NFV14848.1"/>
    </source>
</evidence>